<accession>A0ABN3Z7S7</accession>
<feature type="transmembrane region" description="Helical" evidence="7">
    <location>
        <begin position="164"/>
        <end position="187"/>
    </location>
</feature>
<dbReference type="Proteomes" id="UP000002064">
    <property type="component" value="Chromosome"/>
</dbReference>
<evidence type="ECO:0000313" key="8">
    <source>
        <dbReference type="EMBL" id="ADH61323.1"/>
    </source>
</evidence>
<evidence type="ECO:0000256" key="5">
    <source>
        <dbReference type="ARBA" id="ARBA00022989"/>
    </source>
</evidence>
<dbReference type="EMBL" id="CP002032">
    <property type="protein sequence ID" value="ADH61323.1"/>
    <property type="molecule type" value="Genomic_DNA"/>
</dbReference>
<feature type="transmembrane region" description="Helical" evidence="7">
    <location>
        <begin position="253"/>
        <end position="273"/>
    </location>
</feature>
<reference evidence="8 9" key="1">
    <citation type="submission" date="2010-05" db="EMBL/GenBank/DDBJ databases">
        <title>Complete sequence of Thermoanaerobacter mathranii subsp. mathranii mathranii str. A3.</title>
        <authorList>
            <consortium name="US DOE Joint Genome Institute"/>
            <person name="Lucas S."/>
            <person name="Copeland A."/>
            <person name="Lapidus A."/>
            <person name="Cheng J.-F."/>
            <person name="Bruce D."/>
            <person name="Goodwin L."/>
            <person name="Pitluck S."/>
            <person name="Held B."/>
            <person name="Detter J.C."/>
            <person name="Han C."/>
            <person name="Tapia R."/>
            <person name="Land M."/>
            <person name="Hauser L."/>
            <person name="Kyrpides N."/>
            <person name="Mikhailova N."/>
            <person name="Zhou J."/>
            <person name="Hemme C."/>
            <person name="Woyke T."/>
        </authorList>
    </citation>
    <scope>NUCLEOTIDE SEQUENCE [LARGE SCALE GENOMIC DNA]</scope>
    <source>
        <strain evidence="8 9">A3</strain>
    </source>
</reference>
<organism evidence="8 9">
    <name type="scientific">Thermoanaerobacter mathranii subsp. mathranii (strain DSM 11426 / CCUG 53645 / CIP 108742 / A3)</name>
    <dbReference type="NCBI Taxonomy" id="583358"/>
    <lineage>
        <taxon>Bacteria</taxon>
        <taxon>Bacillati</taxon>
        <taxon>Bacillota</taxon>
        <taxon>Clostridia</taxon>
        <taxon>Thermoanaerobacterales</taxon>
        <taxon>Thermoanaerobacteraceae</taxon>
        <taxon>Thermoanaerobacter</taxon>
    </lineage>
</organism>
<dbReference type="InterPro" id="IPR004776">
    <property type="entry name" value="Mem_transp_PIN-like"/>
</dbReference>
<dbReference type="PANTHER" id="PTHR36838">
    <property type="entry name" value="AUXIN EFFLUX CARRIER FAMILY PROTEIN"/>
    <property type="match status" value="1"/>
</dbReference>
<feature type="transmembrane region" description="Helical" evidence="7">
    <location>
        <begin position="135"/>
        <end position="152"/>
    </location>
</feature>
<keyword evidence="4 7" id="KW-0812">Transmembrane</keyword>
<comment type="subcellular location">
    <subcellularLocation>
        <location evidence="1">Membrane</location>
        <topology evidence="1">Multi-pass membrane protein</topology>
    </subcellularLocation>
</comment>
<evidence type="ECO:0000256" key="1">
    <source>
        <dbReference type="ARBA" id="ARBA00004141"/>
    </source>
</evidence>
<gene>
    <name evidence="8" type="ordered locus">Tmath_1616</name>
</gene>
<name>A0ABN3Z7S7_THEM3</name>
<feature type="transmembrane region" description="Helical" evidence="7">
    <location>
        <begin position="225"/>
        <end position="247"/>
    </location>
</feature>
<evidence type="ECO:0000256" key="6">
    <source>
        <dbReference type="ARBA" id="ARBA00023136"/>
    </source>
</evidence>
<evidence type="ECO:0000256" key="3">
    <source>
        <dbReference type="ARBA" id="ARBA00022475"/>
    </source>
</evidence>
<evidence type="ECO:0000313" key="9">
    <source>
        <dbReference type="Proteomes" id="UP000002064"/>
    </source>
</evidence>
<protein>
    <submittedName>
        <fullName evidence="8">Auxin Efflux Carrier</fullName>
    </submittedName>
</protein>
<sequence>MNQLMIQEKIFLNIAVVFLGYFIKKSRKFPENSGDVLSKIVLYITLPATILTIFSQYKIDARLFILTFISIILGVLTFIFGYFVVKKVNLDNSDKWTLLVSICGYNIGLFALPFIQQVYGNEGIINMAMFDMGNSFIVFGFAYGVSFLAGGKTNFNLKEVSKKIIYFFPLDVYISALLMSLFNINFTGMTKEFIYQLSLPNNILALFTIGYFLDFDLNKNELKALIIGLFVKFLPGVALILTTPFLFDTKLLIIKIITIGAILPTPMVAVIYAKERGLNAKLASVFITASIIISILLMTYIMLRWK</sequence>
<evidence type="ECO:0000256" key="4">
    <source>
        <dbReference type="ARBA" id="ARBA00022692"/>
    </source>
</evidence>
<dbReference type="Pfam" id="PF03547">
    <property type="entry name" value="Mem_trans"/>
    <property type="match status" value="1"/>
</dbReference>
<evidence type="ECO:0000256" key="2">
    <source>
        <dbReference type="ARBA" id="ARBA00022448"/>
    </source>
</evidence>
<dbReference type="PANTHER" id="PTHR36838:SF3">
    <property type="entry name" value="TRANSPORTER AUXIN EFFLUX CARRIER EC FAMILY"/>
    <property type="match status" value="1"/>
</dbReference>
<dbReference type="RefSeq" id="WP_012995604.1">
    <property type="nucleotide sequence ID" value="NC_014209.1"/>
</dbReference>
<keyword evidence="9" id="KW-1185">Reference proteome</keyword>
<evidence type="ECO:0000256" key="7">
    <source>
        <dbReference type="SAM" id="Phobius"/>
    </source>
</evidence>
<keyword evidence="3" id="KW-1003">Cell membrane</keyword>
<feature type="transmembrane region" description="Helical" evidence="7">
    <location>
        <begin position="96"/>
        <end position="115"/>
    </location>
</feature>
<feature type="transmembrane region" description="Helical" evidence="7">
    <location>
        <begin position="36"/>
        <end position="57"/>
    </location>
</feature>
<feature type="transmembrane region" description="Helical" evidence="7">
    <location>
        <begin position="63"/>
        <end position="84"/>
    </location>
</feature>
<feature type="transmembrane region" description="Helical" evidence="7">
    <location>
        <begin position="6"/>
        <end position="24"/>
    </location>
</feature>
<keyword evidence="5 7" id="KW-1133">Transmembrane helix</keyword>
<keyword evidence="2" id="KW-0813">Transport</keyword>
<feature type="transmembrane region" description="Helical" evidence="7">
    <location>
        <begin position="193"/>
        <end position="213"/>
    </location>
</feature>
<keyword evidence="6 7" id="KW-0472">Membrane</keyword>
<proteinExistence type="predicted"/>
<feature type="transmembrane region" description="Helical" evidence="7">
    <location>
        <begin position="285"/>
        <end position="303"/>
    </location>
</feature>